<protein>
    <recommendedName>
        <fullName evidence="4">Cyclin-like domain-containing protein</fullName>
    </recommendedName>
</protein>
<dbReference type="SUPFAM" id="SSF47954">
    <property type="entry name" value="Cyclin-like"/>
    <property type="match status" value="2"/>
</dbReference>
<dbReference type="CDD" id="cd20525">
    <property type="entry name" value="CYCLIN_CCNH_rpt2"/>
    <property type="match status" value="1"/>
</dbReference>
<accession>A0AAX4H7N9</accession>
<dbReference type="GO" id="GO:0016538">
    <property type="term" value="F:cyclin-dependent protein serine/threonine kinase regulator activity"/>
    <property type="evidence" value="ECO:0007669"/>
    <property type="project" value="InterPro"/>
</dbReference>
<feature type="domain" description="Cyclin-like" evidence="4">
    <location>
        <begin position="116"/>
        <end position="198"/>
    </location>
</feature>
<comment type="similarity">
    <text evidence="2">Belongs to the cyclin family.</text>
</comment>
<gene>
    <name evidence="5" type="ORF">PUMCH_001482</name>
</gene>
<dbReference type="Pfam" id="PF00134">
    <property type="entry name" value="Cyclin_N"/>
    <property type="match status" value="1"/>
</dbReference>
<evidence type="ECO:0000256" key="1">
    <source>
        <dbReference type="ARBA" id="ARBA00023127"/>
    </source>
</evidence>
<dbReference type="GO" id="GO:0006357">
    <property type="term" value="P:regulation of transcription by RNA polymerase II"/>
    <property type="evidence" value="ECO:0007669"/>
    <property type="project" value="InterPro"/>
</dbReference>
<keyword evidence="6" id="KW-1185">Reference proteome</keyword>
<dbReference type="EMBL" id="CP138895">
    <property type="protein sequence ID" value="WPK24216.1"/>
    <property type="molecule type" value="Genomic_DNA"/>
</dbReference>
<dbReference type="Pfam" id="PF16899">
    <property type="entry name" value="Cyclin_C_2"/>
    <property type="match status" value="1"/>
</dbReference>
<dbReference type="SMART" id="SM00385">
    <property type="entry name" value="CYCLIN"/>
    <property type="match status" value="1"/>
</dbReference>
<dbReference type="PANTHER" id="PTHR10026">
    <property type="entry name" value="CYCLIN"/>
    <property type="match status" value="1"/>
</dbReference>
<dbReference type="Gene3D" id="1.10.472.10">
    <property type="entry name" value="Cyclin-like"/>
    <property type="match status" value="1"/>
</dbReference>
<sequence length="371" mass="42688">MTIPATTRPKASESGKSSKDGSLTPSEKKYVSSDDLYRHSSQYNLWSFTQAQLDEMRRAANEKGRKAALQRFEAARSSAEAENPAVFAAHGEELTSNMLELITYEEEQVFLRFICLQIIQICAHFNMPTQVRATAMSFFRKFYLVHSVMEYRPKNVAYTIVFLAAKLENYFILIESFCTRIPKTKAADILGLEFEVLQTLQFTLLVHHPFRPLWGFFLDFQLALLHPSPVMYDVSVDTIGKLYDQAKTWLNEYALLSDAPFMFTPPQIALAAFYDCDKRITDRYLRLKYLSEGPDSMETIAEEEEDPAVSKHKQTQKEQYDILVKTLKRCIVVAKQELPTSREESAKIDERCFFILSPQKLLKKKIKAFSA</sequence>
<dbReference type="KEGG" id="asau:88172547"/>
<name>A0AAX4H7N9_9ASCO</name>
<evidence type="ECO:0000313" key="6">
    <source>
        <dbReference type="Proteomes" id="UP001338582"/>
    </source>
</evidence>
<dbReference type="InterPro" id="IPR013763">
    <property type="entry name" value="Cyclin-like_dom"/>
</dbReference>
<feature type="region of interest" description="Disordered" evidence="3">
    <location>
        <begin position="1"/>
        <end position="28"/>
    </location>
</feature>
<evidence type="ECO:0000256" key="2">
    <source>
        <dbReference type="RuleBase" id="RU000383"/>
    </source>
</evidence>
<dbReference type="Proteomes" id="UP001338582">
    <property type="component" value="Chromosome 2"/>
</dbReference>
<organism evidence="5 6">
    <name type="scientific">Australozyma saopauloensis</name>
    <dbReference type="NCBI Taxonomy" id="291208"/>
    <lineage>
        <taxon>Eukaryota</taxon>
        <taxon>Fungi</taxon>
        <taxon>Dikarya</taxon>
        <taxon>Ascomycota</taxon>
        <taxon>Saccharomycotina</taxon>
        <taxon>Pichiomycetes</taxon>
        <taxon>Metschnikowiaceae</taxon>
        <taxon>Australozyma</taxon>
    </lineage>
</organism>
<evidence type="ECO:0000313" key="5">
    <source>
        <dbReference type="EMBL" id="WPK24216.1"/>
    </source>
</evidence>
<evidence type="ECO:0000256" key="3">
    <source>
        <dbReference type="SAM" id="MobiDB-lite"/>
    </source>
</evidence>
<keyword evidence="1 2" id="KW-0195">Cyclin</keyword>
<evidence type="ECO:0000259" key="4">
    <source>
        <dbReference type="SMART" id="SM00385"/>
    </source>
</evidence>
<dbReference type="InterPro" id="IPR031658">
    <property type="entry name" value="Cyclin_C_2"/>
</dbReference>
<dbReference type="AlphaFoldDB" id="A0AAX4H7N9"/>
<reference evidence="5 6" key="1">
    <citation type="submission" date="2023-10" db="EMBL/GenBank/DDBJ databases">
        <title>Draft Genome Sequence of Candida saopaulonensis from a very Premature Infant with Sepsis.</title>
        <authorList>
            <person name="Ning Y."/>
            <person name="Dai R."/>
            <person name="Xiao M."/>
            <person name="Xu Y."/>
            <person name="Yan Q."/>
            <person name="Zhang L."/>
        </authorList>
    </citation>
    <scope>NUCLEOTIDE SEQUENCE [LARGE SCALE GENOMIC DNA]</scope>
    <source>
        <strain evidence="5 6">19XY460</strain>
    </source>
</reference>
<dbReference type="InterPro" id="IPR036915">
    <property type="entry name" value="Cyclin-like_sf"/>
</dbReference>
<dbReference type="GeneID" id="88172547"/>
<dbReference type="RefSeq" id="XP_062876599.1">
    <property type="nucleotide sequence ID" value="XM_063020529.1"/>
</dbReference>
<dbReference type="CDD" id="cd20524">
    <property type="entry name" value="CYCLIN_CCNH_rpt1"/>
    <property type="match status" value="1"/>
</dbReference>
<dbReference type="InterPro" id="IPR006671">
    <property type="entry name" value="Cyclin_N"/>
</dbReference>
<feature type="compositionally biased region" description="Basic and acidic residues" evidence="3">
    <location>
        <begin position="10"/>
        <end position="19"/>
    </location>
</feature>
<proteinExistence type="inferred from homology"/>
<dbReference type="InterPro" id="IPR043198">
    <property type="entry name" value="Cyclin/Ssn8"/>
</dbReference>